<proteinExistence type="predicted"/>
<name>A0ABS3SVV9_9FLAO</name>
<sequence>MKQFTLLLLFIGLTFLGCSKDDDATDTIFVLYNQTYCSDPWEFAENNNELIDSIKNYFESVNIAISNVKIDDKGTPQFCNACHCLSGNRIIATVSTDDLDAIKAYGFQEYK</sequence>
<evidence type="ECO:0000313" key="2">
    <source>
        <dbReference type="Proteomes" id="UP000681315"/>
    </source>
</evidence>
<gene>
    <name evidence="1" type="ORF">J4051_16405</name>
</gene>
<comment type="caution">
    <text evidence="1">The sequence shown here is derived from an EMBL/GenBank/DDBJ whole genome shotgun (WGS) entry which is preliminary data.</text>
</comment>
<dbReference type="RefSeq" id="WP_208234963.1">
    <property type="nucleotide sequence ID" value="NZ_JAGEVG010000023.1"/>
</dbReference>
<accession>A0ABS3SVV9</accession>
<protein>
    <submittedName>
        <fullName evidence="1">Uncharacterized protein</fullName>
    </submittedName>
</protein>
<reference evidence="1 2" key="1">
    <citation type="submission" date="2021-03" db="EMBL/GenBank/DDBJ databases">
        <title>Gelidibacter sp. nov., isolated from costal sediment.</title>
        <authorList>
            <person name="Lun K.-Y."/>
        </authorList>
    </citation>
    <scope>NUCLEOTIDE SEQUENCE [LARGE SCALE GENOMIC DNA]</scope>
    <source>
        <strain evidence="1 2">DF109</strain>
    </source>
</reference>
<dbReference type="PROSITE" id="PS51257">
    <property type="entry name" value="PROKAR_LIPOPROTEIN"/>
    <property type="match status" value="1"/>
</dbReference>
<keyword evidence="2" id="KW-1185">Reference proteome</keyword>
<organism evidence="1 2">
    <name type="scientific">Gelidibacter pelagius</name>
    <dbReference type="NCBI Taxonomy" id="2819985"/>
    <lineage>
        <taxon>Bacteria</taxon>
        <taxon>Pseudomonadati</taxon>
        <taxon>Bacteroidota</taxon>
        <taxon>Flavobacteriia</taxon>
        <taxon>Flavobacteriales</taxon>
        <taxon>Flavobacteriaceae</taxon>
        <taxon>Gelidibacter</taxon>
    </lineage>
</organism>
<dbReference type="EMBL" id="JAGEVG010000023">
    <property type="protein sequence ID" value="MBO3099855.1"/>
    <property type="molecule type" value="Genomic_DNA"/>
</dbReference>
<evidence type="ECO:0000313" key="1">
    <source>
        <dbReference type="EMBL" id="MBO3099855.1"/>
    </source>
</evidence>
<dbReference type="Proteomes" id="UP000681315">
    <property type="component" value="Unassembled WGS sequence"/>
</dbReference>